<gene>
    <name evidence="2" type="ORF">METZ01_LOCUS465822</name>
</gene>
<protein>
    <recommendedName>
        <fullName evidence="1">AMP-dependent synthetase/ligase domain-containing protein</fullName>
    </recommendedName>
</protein>
<dbReference type="InterPro" id="IPR052987">
    <property type="entry name" value="Chloroplast_AMP-bd_Enzymes"/>
</dbReference>
<proteinExistence type="predicted"/>
<evidence type="ECO:0000313" key="2">
    <source>
        <dbReference type="EMBL" id="SVE12968.1"/>
    </source>
</evidence>
<dbReference type="SUPFAM" id="SSF56801">
    <property type="entry name" value="Acetyl-CoA synthetase-like"/>
    <property type="match status" value="1"/>
</dbReference>
<name>A0A383B0N0_9ZZZZ</name>
<feature type="domain" description="AMP-dependent synthetase/ligase" evidence="1">
    <location>
        <begin position="46"/>
        <end position="139"/>
    </location>
</feature>
<dbReference type="InterPro" id="IPR042099">
    <property type="entry name" value="ANL_N_sf"/>
</dbReference>
<dbReference type="Gene3D" id="3.40.50.12780">
    <property type="entry name" value="N-terminal domain of ligase-like"/>
    <property type="match status" value="1"/>
</dbReference>
<organism evidence="2">
    <name type="scientific">marine metagenome</name>
    <dbReference type="NCBI Taxonomy" id="408172"/>
    <lineage>
        <taxon>unclassified sequences</taxon>
        <taxon>metagenomes</taxon>
        <taxon>ecological metagenomes</taxon>
    </lineage>
</organism>
<accession>A0A383B0N0</accession>
<dbReference type="Pfam" id="PF00501">
    <property type="entry name" value="AMP-binding"/>
    <property type="match status" value="1"/>
</dbReference>
<dbReference type="InterPro" id="IPR000873">
    <property type="entry name" value="AMP-dep_synth/lig_dom"/>
</dbReference>
<reference evidence="2" key="1">
    <citation type="submission" date="2018-05" db="EMBL/GenBank/DDBJ databases">
        <authorList>
            <person name="Lanie J.A."/>
            <person name="Ng W.-L."/>
            <person name="Kazmierczak K.M."/>
            <person name="Andrzejewski T.M."/>
            <person name="Davidsen T.M."/>
            <person name="Wayne K.J."/>
            <person name="Tettelin H."/>
            <person name="Glass J.I."/>
            <person name="Rusch D."/>
            <person name="Podicherti R."/>
            <person name="Tsui H.-C.T."/>
            <person name="Winkler M.E."/>
        </authorList>
    </citation>
    <scope>NUCLEOTIDE SEQUENCE</scope>
</reference>
<feature type="non-terminal residue" evidence="2">
    <location>
        <position position="145"/>
    </location>
</feature>
<dbReference type="EMBL" id="UINC01196103">
    <property type="protein sequence ID" value="SVE12968.1"/>
    <property type="molecule type" value="Genomic_DNA"/>
</dbReference>
<sequence length="145" mass="16640">MKKLAYLTSPKLSSKEIKRLQERDFLQNLNHLDQIWKCLKNRYGSILAVKDLRGKNKEEFSYSELDELITKASQAFHKIGLRKGEVVTIISENSPRWLIADQAIMRLSAIDAVRGINSPSVELDYIIKHSKSVGLIIQSNSIWEK</sequence>
<dbReference type="PANTHER" id="PTHR43813:SF1">
    <property type="entry name" value="ACYL-ACTIVATING ENZYME 16, CHLOROPLASTIC-RELATED"/>
    <property type="match status" value="1"/>
</dbReference>
<dbReference type="PANTHER" id="PTHR43813">
    <property type="entry name" value="ACYL-ACTIVATING ENZYME 16, CHLOROPLASTIC-RELATED"/>
    <property type="match status" value="1"/>
</dbReference>
<dbReference type="AlphaFoldDB" id="A0A383B0N0"/>
<evidence type="ECO:0000259" key="1">
    <source>
        <dbReference type="Pfam" id="PF00501"/>
    </source>
</evidence>